<feature type="compositionally biased region" description="Acidic residues" evidence="1">
    <location>
        <begin position="138"/>
        <end position="169"/>
    </location>
</feature>
<feature type="chain" id="PRO_5046038274" description="PepSY domain-containing protein" evidence="2">
    <location>
        <begin position="29"/>
        <end position="230"/>
    </location>
</feature>
<comment type="caution">
    <text evidence="3">The sequence shown here is derived from an EMBL/GenBank/DDBJ whole genome shotgun (WGS) entry which is preliminary data.</text>
</comment>
<proteinExistence type="predicted"/>
<evidence type="ECO:0000256" key="1">
    <source>
        <dbReference type="SAM" id="MobiDB-lite"/>
    </source>
</evidence>
<feature type="compositionally biased region" description="Low complexity" evidence="1">
    <location>
        <begin position="124"/>
        <end position="137"/>
    </location>
</feature>
<name>A0ABT9J7F7_9RHOB</name>
<reference evidence="3 4" key="1">
    <citation type="submission" date="2023-08" db="EMBL/GenBank/DDBJ databases">
        <authorList>
            <person name="Park J.-S."/>
        </authorList>
    </citation>
    <scope>NUCLEOTIDE SEQUENCE [LARGE SCALE GENOMIC DNA]</scope>
    <source>
        <strain evidence="3 4">2205BS29-5</strain>
    </source>
</reference>
<evidence type="ECO:0000256" key="2">
    <source>
        <dbReference type="SAM" id="SignalP"/>
    </source>
</evidence>
<evidence type="ECO:0000313" key="3">
    <source>
        <dbReference type="EMBL" id="MDP5305738.1"/>
    </source>
</evidence>
<dbReference type="RefSeq" id="WP_305961612.1">
    <property type="nucleotide sequence ID" value="NZ_JAVAMQ010000001.1"/>
</dbReference>
<feature type="compositionally biased region" description="Low complexity" evidence="1">
    <location>
        <begin position="191"/>
        <end position="207"/>
    </location>
</feature>
<gene>
    <name evidence="3" type="ORF">Q5Y72_01315</name>
</gene>
<keyword evidence="2" id="KW-0732">Signal</keyword>
<dbReference type="Proteomes" id="UP001224997">
    <property type="component" value="Unassembled WGS sequence"/>
</dbReference>
<feature type="compositionally biased region" description="Acidic residues" evidence="1">
    <location>
        <begin position="208"/>
        <end position="217"/>
    </location>
</feature>
<protein>
    <recommendedName>
        <fullName evidence="5">PepSY domain-containing protein</fullName>
    </recommendedName>
</protein>
<feature type="region of interest" description="Disordered" evidence="1">
    <location>
        <begin position="115"/>
        <end position="230"/>
    </location>
</feature>
<evidence type="ECO:0000313" key="4">
    <source>
        <dbReference type="Proteomes" id="UP001224997"/>
    </source>
</evidence>
<dbReference type="EMBL" id="JAVAMQ010000001">
    <property type="protein sequence ID" value="MDP5305738.1"/>
    <property type="molecule type" value="Genomic_DNA"/>
</dbReference>
<keyword evidence="4" id="KW-1185">Reference proteome</keyword>
<feature type="signal peptide" evidence="2">
    <location>
        <begin position="1"/>
        <end position="28"/>
    </location>
</feature>
<sequence length="230" mass="22265">MQNPTLRTLIAGGRIAAVAALLGGTALAQTTETVIVPAPALEADGPASFVAETGVPMAVQLDNEQEIAETLIAQGFTDVYIKREGALMTITANRAGEPIELVYSVANGSLVSVNGEELRPDPEASSSDDTPAAAAGDDATDDDATDDDATDDGSTDDGATDDGTDDGATDDGATNDGSADDGATGGDADGDASGAGDDGSDAAAGDGSDSDGSDGDGSDGGSDGGSDSNG</sequence>
<feature type="compositionally biased region" description="Low complexity" evidence="1">
    <location>
        <begin position="170"/>
        <end position="182"/>
    </location>
</feature>
<organism evidence="3 4">
    <name type="scientific">Paracoccus spongiarum</name>
    <dbReference type="NCBI Taxonomy" id="3064387"/>
    <lineage>
        <taxon>Bacteria</taxon>
        <taxon>Pseudomonadati</taxon>
        <taxon>Pseudomonadota</taxon>
        <taxon>Alphaproteobacteria</taxon>
        <taxon>Rhodobacterales</taxon>
        <taxon>Paracoccaceae</taxon>
        <taxon>Paracoccus</taxon>
    </lineage>
</organism>
<evidence type="ECO:0008006" key="5">
    <source>
        <dbReference type="Google" id="ProtNLM"/>
    </source>
</evidence>
<accession>A0ABT9J7F7</accession>